<organism evidence="1 2">
    <name type="scientific">Teichococcus rhizosphaerae</name>
    <dbReference type="NCBI Taxonomy" id="1335062"/>
    <lineage>
        <taxon>Bacteria</taxon>
        <taxon>Pseudomonadati</taxon>
        <taxon>Pseudomonadota</taxon>
        <taxon>Alphaproteobacteria</taxon>
        <taxon>Acetobacterales</taxon>
        <taxon>Roseomonadaceae</taxon>
        <taxon>Roseomonas</taxon>
    </lineage>
</organism>
<proteinExistence type="predicted"/>
<evidence type="ECO:0000313" key="1">
    <source>
        <dbReference type="EMBL" id="PHK93794.1"/>
    </source>
</evidence>
<reference evidence="1 2" key="1">
    <citation type="submission" date="2017-10" db="EMBL/GenBank/DDBJ databases">
        <authorList>
            <person name="Banno H."/>
            <person name="Chua N.-H."/>
        </authorList>
    </citation>
    <scope>NUCLEOTIDE SEQUENCE [LARGE SCALE GENOMIC DNA]</scope>
    <source>
        <strain evidence="1 2">YW11</strain>
    </source>
</reference>
<dbReference type="EMBL" id="PDNU01000036">
    <property type="protein sequence ID" value="PHK93794.1"/>
    <property type="molecule type" value="Genomic_DNA"/>
</dbReference>
<dbReference type="RefSeq" id="WP_099096708.1">
    <property type="nucleotide sequence ID" value="NZ_PDNU01000036.1"/>
</dbReference>
<accession>A0A2C7A9R4</accession>
<protein>
    <submittedName>
        <fullName evidence="1">Uncharacterized protein</fullName>
    </submittedName>
</protein>
<name>A0A2C7A9R4_9PROT</name>
<comment type="caution">
    <text evidence="1">The sequence shown here is derived from an EMBL/GenBank/DDBJ whole genome shotgun (WGS) entry which is preliminary data.</text>
</comment>
<dbReference type="AlphaFoldDB" id="A0A2C7A9R4"/>
<evidence type="ECO:0000313" key="2">
    <source>
        <dbReference type="Proteomes" id="UP000223527"/>
    </source>
</evidence>
<dbReference type="Proteomes" id="UP000223527">
    <property type="component" value="Unassembled WGS sequence"/>
</dbReference>
<sequence length="91" mass="9615">MTEMQDVRFEVLGVERVAGAGKLKALAVVLVEVEGVQITLQGVQVVQGADGLCCRAPTFRHPRDGRWLPAVALPPVLADAIAAEVLEIAQG</sequence>
<gene>
    <name evidence="1" type="ORF">CR162_16900</name>
</gene>
<keyword evidence="2" id="KW-1185">Reference proteome</keyword>